<name>A0A6H1WU86_9BACT</name>
<keyword evidence="4" id="KW-1185">Reference proteome</keyword>
<reference evidence="3 4" key="1">
    <citation type="submission" date="2019-08" db="EMBL/GenBank/DDBJ databases">
        <title>Complete genome sequence of Thermosulfurimonas marina SU872T, an anaerobic thermophilic chemolithoautotrophic bacterium isolated from a shallow marine hydrothermal vent.</title>
        <authorList>
            <person name="Allioux M."/>
            <person name="Jebbar M."/>
            <person name="Slobodkina G."/>
            <person name="Slobodkin A."/>
            <person name="Moalic Y."/>
            <person name="Frolova A."/>
            <person name="Shao Z."/>
            <person name="Alain K."/>
        </authorList>
    </citation>
    <scope>NUCLEOTIDE SEQUENCE [LARGE SCALE GENOMIC DNA]</scope>
    <source>
        <strain evidence="3 4">SU872</strain>
    </source>
</reference>
<evidence type="ECO:0000313" key="4">
    <source>
        <dbReference type="Proteomes" id="UP000501253"/>
    </source>
</evidence>
<sequence>MAEKDKITEELEQEVEKALESIFSAAKKTELKEEEIEGYSLLEPIVEGEEALKKEFEELIGEILTIEWEIIPEITEKAYQKCQKLRAAELDRTNQKLLEFLEKILEEIRSPEKIEALHLDLLKKTGSLLYQYNFEGLAQEKVLHELKELEKTLEKEKEELKLELEVETEEKPLPEISETPQEVLHVEDHPPLSPEVEPIPEPPRPSAPPPKRKEMPEDHLLQQLLRTYERLVAIEALLKQGALKGSRKLLLKAQKEIREILGEKYQEELERREREILAFLEKQEKEKVPALERALWCRTLSRELLIPLEEVAFYGEIQDHWRKSLSEGLFPLKLLKGRGLFSRWFGKIRPKLQGELAQKPEKELEGLTFKTNKLLTTETKLVLLWKEGQGLALLANDYKIIQVDPNIEWLPANPPFLGRALMNGTEIYIFSVTRL</sequence>
<feature type="region of interest" description="Disordered" evidence="2">
    <location>
        <begin position="168"/>
        <end position="214"/>
    </location>
</feature>
<feature type="compositionally biased region" description="Pro residues" evidence="2">
    <location>
        <begin position="191"/>
        <end position="209"/>
    </location>
</feature>
<gene>
    <name evidence="3" type="ORF">FVE67_07870</name>
</gene>
<organism evidence="3 4">
    <name type="scientific">Thermosulfurimonas marina</name>
    <dbReference type="NCBI Taxonomy" id="2047767"/>
    <lineage>
        <taxon>Bacteria</taxon>
        <taxon>Pseudomonadati</taxon>
        <taxon>Thermodesulfobacteriota</taxon>
        <taxon>Thermodesulfobacteria</taxon>
        <taxon>Thermodesulfobacteriales</taxon>
        <taxon>Thermodesulfobacteriaceae</taxon>
        <taxon>Thermosulfurimonas</taxon>
    </lineage>
</organism>
<evidence type="ECO:0000256" key="1">
    <source>
        <dbReference type="SAM" id="Coils"/>
    </source>
</evidence>
<evidence type="ECO:0000256" key="2">
    <source>
        <dbReference type="SAM" id="MobiDB-lite"/>
    </source>
</evidence>
<dbReference type="AlphaFoldDB" id="A0A6H1WU86"/>
<dbReference type="KEGG" id="tmai:FVE67_07870"/>
<keyword evidence="1" id="KW-0175">Coiled coil</keyword>
<dbReference type="EMBL" id="CP042909">
    <property type="protein sequence ID" value="QJA06714.1"/>
    <property type="molecule type" value="Genomic_DNA"/>
</dbReference>
<dbReference type="RefSeq" id="WP_168720067.1">
    <property type="nucleotide sequence ID" value="NZ_CP042909.1"/>
</dbReference>
<evidence type="ECO:0000313" key="3">
    <source>
        <dbReference type="EMBL" id="QJA06714.1"/>
    </source>
</evidence>
<protein>
    <submittedName>
        <fullName evidence="3">Uncharacterized protein</fullName>
    </submittedName>
</protein>
<feature type="coiled-coil region" evidence="1">
    <location>
        <begin position="1"/>
        <end position="28"/>
    </location>
</feature>
<proteinExistence type="predicted"/>
<accession>A0A6H1WU86</accession>
<dbReference type="Proteomes" id="UP000501253">
    <property type="component" value="Chromosome"/>
</dbReference>